<gene>
    <name evidence="4" type="ORF">VRU49_00330</name>
</gene>
<dbReference type="Pfam" id="PF13505">
    <property type="entry name" value="OMP_b-brl"/>
    <property type="match status" value="1"/>
</dbReference>
<keyword evidence="1 2" id="KW-0732">Signal</keyword>
<dbReference type="EMBL" id="JAZDQU010000001">
    <property type="protein sequence ID" value="MEE1883850.1"/>
    <property type="molecule type" value="Genomic_DNA"/>
</dbReference>
<keyword evidence="5" id="KW-1185">Reference proteome</keyword>
<evidence type="ECO:0000313" key="5">
    <source>
        <dbReference type="Proteomes" id="UP001337681"/>
    </source>
</evidence>
<dbReference type="SUPFAM" id="SSF56925">
    <property type="entry name" value="OMPA-like"/>
    <property type="match status" value="1"/>
</dbReference>
<evidence type="ECO:0000259" key="3">
    <source>
        <dbReference type="Pfam" id="PF13505"/>
    </source>
</evidence>
<sequence>MIKIFKVGLIAGLFFLFQSSSVSAQDVNRNRLKLGLENAFAVGDYSELYKWGIGFSFSLEKSLADKISLTARAGFLSFSKQTNLGNGKLKRIAEYVPVKGGVKYYFGPKIYGEAETGMSISSKNTNMGISFIYSPGVGVEFGLGGRMKLDLGFRYESWIKNTSSNFLGLRTAIVLGK</sequence>
<dbReference type="Proteomes" id="UP001337681">
    <property type="component" value="Unassembled WGS sequence"/>
</dbReference>
<feature type="signal peptide" evidence="2">
    <location>
        <begin position="1"/>
        <end position="24"/>
    </location>
</feature>
<feature type="chain" id="PRO_5047338368" evidence="2">
    <location>
        <begin position="25"/>
        <end position="177"/>
    </location>
</feature>
<feature type="domain" description="Outer membrane protein beta-barrel" evidence="3">
    <location>
        <begin position="13"/>
        <end position="163"/>
    </location>
</feature>
<comment type="caution">
    <text evidence="4">The sequence shown here is derived from an EMBL/GenBank/DDBJ whole genome shotgun (WGS) entry which is preliminary data.</text>
</comment>
<reference evidence="4 5" key="1">
    <citation type="submission" date="2024-01" db="EMBL/GenBank/DDBJ databases">
        <title>Pedobacter sp. nov., isolated from oil-contaminated soil.</title>
        <authorList>
            <person name="Le N.T.T."/>
        </authorList>
    </citation>
    <scope>NUCLEOTIDE SEQUENCE [LARGE SCALE GENOMIC DNA]</scope>
    <source>
        <strain evidence="4 5">VNH31</strain>
    </source>
</reference>
<accession>A0ABU7GXQ6</accession>
<organism evidence="4 5">
    <name type="scientific">Pedobacter flavus</name>
    <dbReference type="NCBI Taxonomy" id="3113906"/>
    <lineage>
        <taxon>Bacteria</taxon>
        <taxon>Pseudomonadati</taxon>
        <taxon>Bacteroidota</taxon>
        <taxon>Sphingobacteriia</taxon>
        <taxon>Sphingobacteriales</taxon>
        <taxon>Sphingobacteriaceae</taxon>
        <taxon>Pedobacter</taxon>
    </lineage>
</organism>
<protein>
    <submittedName>
        <fullName evidence="4">Outer membrane beta-barrel protein</fullName>
    </submittedName>
</protein>
<dbReference type="InterPro" id="IPR011250">
    <property type="entry name" value="OMP/PagP_B-barrel"/>
</dbReference>
<evidence type="ECO:0000256" key="1">
    <source>
        <dbReference type="ARBA" id="ARBA00022729"/>
    </source>
</evidence>
<evidence type="ECO:0000256" key="2">
    <source>
        <dbReference type="SAM" id="SignalP"/>
    </source>
</evidence>
<dbReference type="InterPro" id="IPR027385">
    <property type="entry name" value="Beta-barrel_OMP"/>
</dbReference>
<proteinExistence type="predicted"/>
<evidence type="ECO:0000313" key="4">
    <source>
        <dbReference type="EMBL" id="MEE1883850.1"/>
    </source>
</evidence>
<name>A0ABU7GXQ6_9SPHI</name>
<dbReference type="RefSeq" id="WP_330144775.1">
    <property type="nucleotide sequence ID" value="NZ_JAZDQU010000001.1"/>
</dbReference>